<dbReference type="EMBL" id="ADLV01000015">
    <property type="protein sequence ID" value="EGK03050.1"/>
    <property type="molecule type" value="Genomic_DNA"/>
</dbReference>
<comment type="subcellular location">
    <subcellularLocation>
        <location evidence="1">Cell outer membrane</location>
    </subcellularLocation>
</comment>
<name>F5IV00_9BACT</name>
<dbReference type="InterPro" id="IPR036942">
    <property type="entry name" value="Beta-barrel_TonB_sf"/>
</dbReference>
<keyword evidence="3" id="KW-0998">Cell outer membrane</keyword>
<evidence type="ECO:0008006" key="7">
    <source>
        <dbReference type="Google" id="ProtNLM"/>
    </source>
</evidence>
<dbReference type="STRING" id="742766.HMPREF9455_01300"/>
<dbReference type="SUPFAM" id="SSF56935">
    <property type="entry name" value="Porins"/>
    <property type="match status" value="1"/>
</dbReference>
<evidence type="ECO:0000256" key="2">
    <source>
        <dbReference type="ARBA" id="ARBA00023136"/>
    </source>
</evidence>
<evidence type="ECO:0000256" key="3">
    <source>
        <dbReference type="ARBA" id="ARBA00023237"/>
    </source>
</evidence>
<reference evidence="5 6" key="1">
    <citation type="submission" date="2011-04" db="EMBL/GenBank/DDBJ databases">
        <title>The Genome Sequence of Dysgonomonas gadei ATCC BAA-286.</title>
        <authorList>
            <consortium name="The Broad Institute Genome Sequencing Platform"/>
            <person name="Earl A."/>
            <person name="Ward D."/>
            <person name="Feldgarden M."/>
            <person name="Gevers D."/>
            <person name="Pudlo N."/>
            <person name="Martens E."/>
            <person name="Allen-Vercoe E."/>
            <person name="Young S.K."/>
            <person name="Zeng Q."/>
            <person name="Gargeya S."/>
            <person name="Fitzgerald M."/>
            <person name="Haas B."/>
            <person name="Abouelleil A."/>
            <person name="Alvarado L."/>
            <person name="Arachchi H.M."/>
            <person name="Berlin A."/>
            <person name="Brown A."/>
            <person name="Chapman S.B."/>
            <person name="Chen Z."/>
            <person name="Dunbar C."/>
            <person name="Freedman E."/>
            <person name="Gearin G."/>
            <person name="Gellesch M."/>
            <person name="Goldberg J."/>
            <person name="Griggs A."/>
            <person name="Gujja S."/>
            <person name="Heiman D."/>
            <person name="Howarth C."/>
            <person name="Larson L."/>
            <person name="Lui A."/>
            <person name="MacDonald P.J.P."/>
            <person name="Mehta T."/>
            <person name="Montmayeur A."/>
            <person name="Murphy C."/>
            <person name="Neiman D."/>
            <person name="Pearson M."/>
            <person name="Priest M."/>
            <person name="Roberts A."/>
            <person name="Saif S."/>
            <person name="Shea T."/>
            <person name="Shenoy N."/>
            <person name="Sisk P."/>
            <person name="Stolte C."/>
            <person name="Sykes S."/>
            <person name="Yandava C."/>
            <person name="Wortman J."/>
            <person name="Nusbaum C."/>
            <person name="Birren B."/>
        </authorList>
    </citation>
    <scope>NUCLEOTIDE SEQUENCE [LARGE SCALE GENOMIC DNA]</scope>
    <source>
        <strain evidence="5 6">ATCC BAA-286</strain>
    </source>
</reference>
<keyword evidence="2" id="KW-0472">Membrane</keyword>
<protein>
    <recommendedName>
        <fullName evidence="7">TonB-dependent receptor-like beta-barrel domain-containing protein</fullName>
    </recommendedName>
</protein>
<keyword evidence="4" id="KW-0732">Signal</keyword>
<evidence type="ECO:0000256" key="1">
    <source>
        <dbReference type="ARBA" id="ARBA00004442"/>
    </source>
</evidence>
<organism evidence="5 6">
    <name type="scientific">Dysgonomonas gadei ATCC BAA-286</name>
    <dbReference type="NCBI Taxonomy" id="742766"/>
    <lineage>
        <taxon>Bacteria</taxon>
        <taxon>Pseudomonadati</taxon>
        <taxon>Bacteroidota</taxon>
        <taxon>Bacteroidia</taxon>
        <taxon>Bacteroidales</taxon>
        <taxon>Dysgonomonadaceae</taxon>
        <taxon>Dysgonomonas</taxon>
    </lineage>
</organism>
<sequence length="607" mass="67594">MKILYKSVFVIALGIVSLTATAQKDSTLIRQVLLERDYNPTLQDASKVNTQPSIYSPVIKAKELKFVSTVPQITLTNNKLGSAAPSDINTGVDYSKKRGYLVLGAGNNSNLEGAFGYRLVNGDRDRLDISATHSSTSANVDYINADPYTMDEAKAKYSASKVNLKYQHMFDPSVLWFDASFYNTSYNYYGNPFISESAALSPAAYPIDMDSRQNVDVFSIGAGLKSSDKNEGILKYKGGVRYQNFKSKYGIYTNQDGPKGGQLDLDADFYTELGSDRSIGVKGFIMNQSFSSKNETFDKDAFHSFTNITATPYIKFQGGNWDADLGVNVSGMFDTKTKVLVSPNVKAAIHINDVNTFYGEVTGGVNNNTYLDVLQENRYVNPIARVEYSKTLFDARLGFRSGVVSGFEFDIFAGYKKTDKDHLYLAQSLYNPLSSTYFPDALTWGNVGTPLYANIGTGHVGGLLKTKLIPYTDLSAKITAYFYDVKYANGNVTLIDKDLYSEKKAWGRPTFTAELNADIKPIDKLTFSLNYVYAGGRKTVYSNYMIPVQEVIKMKDINELNFRGEYQVTDWLSVNARVNNLLFQKYELQYGYALQGFNVLGGLSFKF</sequence>
<dbReference type="Gene3D" id="2.40.170.20">
    <property type="entry name" value="TonB-dependent receptor, beta-barrel domain"/>
    <property type="match status" value="1"/>
</dbReference>
<dbReference type="RefSeq" id="WP_006798815.1">
    <property type="nucleotide sequence ID" value="NZ_GL891980.1"/>
</dbReference>
<feature type="signal peptide" evidence="4">
    <location>
        <begin position="1"/>
        <end position="22"/>
    </location>
</feature>
<evidence type="ECO:0000256" key="4">
    <source>
        <dbReference type="SAM" id="SignalP"/>
    </source>
</evidence>
<accession>F5IV00</accession>
<dbReference type="Proteomes" id="UP000004913">
    <property type="component" value="Unassembled WGS sequence"/>
</dbReference>
<keyword evidence="6" id="KW-1185">Reference proteome</keyword>
<evidence type="ECO:0000313" key="5">
    <source>
        <dbReference type="EMBL" id="EGK03050.1"/>
    </source>
</evidence>
<dbReference type="GO" id="GO:0009279">
    <property type="term" value="C:cell outer membrane"/>
    <property type="evidence" value="ECO:0007669"/>
    <property type="project" value="UniProtKB-SubCell"/>
</dbReference>
<gene>
    <name evidence="5" type="ORF">HMPREF9455_01300</name>
</gene>
<dbReference type="eggNOG" id="COG4206">
    <property type="taxonomic scope" value="Bacteria"/>
</dbReference>
<comment type="caution">
    <text evidence="5">The sequence shown here is derived from an EMBL/GenBank/DDBJ whole genome shotgun (WGS) entry which is preliminary data.</text>
</comment>
<proteinExistence type="predicted"/>
<evidence type="ECO:0000313" key="6">
    <source>
        <dbReference type="Proteomes" id="UP000004913"/>
    </source>
</evidence>
<dbReference type="AlphaFoldDB" id="F5IV00"/>
<feature type="chain" id="PRO_5003324042" description="TonB-dependent receptor-like beta-barrel domain-containing protein" evidence="4">
    <location>
        <begin position="23"/>
        <end position="607"/>
    </location>
</feature>
<dbReference type="HOGENOM" id="CLU_033417_0_0_10"/>